<dbReference type="InterPro" id="IPR036390">
    <property type="entry name" value="WH_DNA-bd_sf"/>
</dbReference>
<evidence type="ECO:0000256" key="3">
    <source>
        <dbReference type="ARBA" id="ARBA00023125"/>
    </source>
</evidence>
<dbReference type="GO" id="GO:0005524">
    <property type="term" value="F:ATP binding"/>
    <property type="evidence" value="ECO:0007669"/>
    <property type="project" value="UniProtKB-KW"/>
</dbReference>
<keyword evidence="2" id="KW-0067">ATP-binding</keyword>
<evidence type="ECO:0000256" key="1">
    <source>
        <dbReference type="ARBA" id="ARBA00022741"/>
    </source>
</evidence>
<gene>
    <name evidence="5" type="ORF">NRIC_17230</name>
</gene>
<dbReference type="PROSITE" id="PS50045">
    <property type="entry name" value="SIGMA54_INTERACT_4"/>
    <property type="match status" value="1"/>
</dbReference>
<dbReference type="SUPFAM" id="SSF46785">
    <property type="entry name" value="Winged helix' DNA-binding domain"/>
    <property type="match status" value="1"/>
</dbReference>
<keyword evidence="1" id="KW-0547">Nucleotide-binding</keyword>
<evidence type="ECO:0000313" key="5">
    <source>
        <dbReference type="EMBL" id="GCF93832.1"/>
    </source>
</evidence>
<dbReference type="SUPFAM" id="SSF52540">
    <property type="entry name" value="P-loop containing nucleoside triphosphate hydrolases"/>
    <property type="match status" value="1"/>
</dbReference>
<protein>
    <recommendedName>
        <fullName evidence="4">Sigma-54 factor interaction domain-containing protein</fullName>
    </recommendedName>
</protein>
<name>A0A4P5PE06_9ENTE</name>
<dbReference type="InterPro" id="IPR003593">
    <property type="entry name" value="AAA+_ATPase"/>
</dbReference>
<sequence length="461" mass="51988">MGRKELIFEFLQDQTKLFIAGDTFAKIESTAIAAELNIARYNVSRDLNRLSEEGRVLKFSGRPVYFLTRELIEAKVGKKISDEDEVTLEKIQEACTAEASGGLPEDYPFTELIGYDGSLENAVRQAKAALLYPPNGLHTLLTGPSGSGKTTFARFMYQYAKRAGTLAEDAPYVVFNCADYSNNPHLLLDHLFGHVKHAFTGAETDKVGLIESANRGILFLDEIHRLPPEGQEMLFSIMDRGEYYRLGETGAPHKVQVLIIGATTEEIQGTILATFLRRIPLTITMPSVKERGLAEKIKLIYFCFKQESKKINRKLQVNEDVIRFFLQYDPVGNIGQIKNDVQLLCANALVDSISNQQDTVQVKLSHLSTYLIDQFYYAHSNERDDQQMREKLKLLQIDEFVFTPQEEKNADPFLLVDEEESVSRDVLATYQRYLEGKGKINHPWQDARAGGKTAKSPTADL</sequence>
<dbReference type="SMART" id="SM00382">
    <property type="entry name" value="AAA"/>
    <property type="match status" value="1"/>
</dbReference>
<dbReference type="GO" id="GO:0003677">
    <property type="term" value="F:DNA binding"/>
    <property type="evidence" value="ECO:0007669"/>
    <property type="project" value="UniProtKB-KW"/>
</dbReference>
<evidence type="ECO:0000256" key="2">
    <source>
        <dbReference type="ARBA" id="ARBA00022840"/>
    </source>
</evidence>
<evidence type="ECO:0000259" key="4">
    <source>
        <dbReference type="PROSITE" id="PS50045"/>
    </source>
</evidence>
<reference evidence="6" key="1">
    <citation type="submission" date="2019-02" db="EMBL/GenBank/DDBJ databases">
        <title>Draft genome sequence of Enterococcus sp. Gos25-1.</title>
        <authorList>
            <person name="Tanaka N."/>
            <person name="Shiwa Y."/>
            <person name="Fujita N."/>
        </authorList>
    </citation>
    <scope>NUCLEOTIDE SEQUENCE [LARGE SCALE GENOMIC DNA]</scope>
    <source>
        <strain evidence="6">Gos25-1</strain>
    </source>
</reference>
<dbReference type="PANTHER" id="PTHR32071:SF90">
    <property type="entry name" value="TRANSCRIPTIONAL REGULATORY PROTEIN LEVR"/>
    <property type="match status" value="1"/>
</dbReference>
<dbReference type="PANTHER" id="PTHR32071">
    <property type="entry name" value="TRANSCRIPTIONAL REGULATORY PROTEIN"/>
    <property type="match status" value="1"/>
</dbReference>
<dbReference type="InterPro" id="IPR027417">
    <property type="entry name" value="P-loop_NTPase"/>
</dbReference>
<keyword evidence="6" id="KW-1185">Reference proteome</keyword>
<organism evidence="5 6">
    <name type="scientific">Enterococcus florum</name>
    <dbReference type="NCBI Taxonomy" id="2480627"/>
    <lineage>
        <taxon>Bacteria</taxon>
        <taxon>Bacillati</taxon>
        <taxon>Bacillota</taxon>
        <taxon>Bacilli</taxon>
        <taxon>Lactobacillales</taxon>
        <taxon>Enterococcaceae</taxon>
        <taxon>Enterococcus</taxon>
    </lineage>
</organism>
<dbReference type="EMBL" id="BJCC01000013">
    <property type="protein sequence ID" value="GCF93832.1"/>
    <property type="molecule type" value="Genomic_DNA"/>
</dbReference>
<dbReference type="GO" id="GO:0006355">
    <property type="term" value="P:regulation of DNA-templated transcription"/>
    <property type="evidence" value="ECO:0007669"/>
    <property type="project" value="InterPro"/>
</dbReference>
<dbReference type="InterPro" id="IPR002078">
    <property type="entry name" value="Sigma_54_int"/>
</dbReference>
<accession>A0A4P5PE06</accession>
<proteinExistence type="predicted"/>
<dbReference type="Pfam" id="PF00158">
    <property type="entry name" value="Sigma54_activat"/>
    <property type="match status" value="1"/>
</dbReference>
<dbReference type="AlphaFoldDB" id="A0A4P5PE06"/>
<keyword evidence="3" id="KW-0238">DNA-binding</keyword>
<dbReference type="Gene3D" id="3.40.50.300">
    <property type="entry name" value="P-loop containing nucleotide triphosphate hydrolases"/>
    <property type="match status" value="1"/>
</dbReference>
<comment type="caution">
    <text evidence="5">The sequence shown here is derived from an EMBL/GenBank/DDBJ whole genome shotgun (WGS) entry which is preliminary data.</text>
</comment>
<dbReference type="Proteomes" id="UP000290567">
    <property type="component" value="Unassembled WGS sequence"/>
</dbReference>
<feature type="domain" description="Sigma-54 factor interaction" evidence="4">
    <location>
        <begin position="112"/>
        <end position="346"/>
    </location>
</feature>
<dbReference type="RefSeq" id="WP_227873771.1">
    <property type="nucleotide sequence ID" value="NZ_BJCC01000013.1"/>
</dbReference>
<evidence type="ECO:0000313" key="6">
    <source>
        <dbReference type="Proteomes" id="UP000290567"/>
    </source>
</evidence>
<dbReference type="CDD" id="cd00009">
    <property type="entry name" value="AAA"/>
    <property type="match status" value="1"/>
</dbReference>